<reference evidence="2 3" key="1">
    <citation type="submission" date="2024-04" db="EMBL/GenBank/DDBJ databases">
        <authorList>
            <person name="Waldvogel A.-M."/>
            <person name="Schoenle A."/>
        </authorList>
    </citation>
    <scope>NUCLEOTIDE SEQUENCE [LARGE SCALE GENOMIC DNA]</scope>
</reference>
<name>A0AAV2J8M7_KNICA</name>
<accession>A0AAV2J8M7</accession>
<proteinExistence type="predicted"/>
<gene>
    <name evidence="2" type="ORF">KC01_LOCUS3600</name>
</gene>
<sequence>MPFLRGARPSQAGQASGRHTGHPAHVMTLIEGFVLLFRLGRLILAVHVIPQAVVHPQAPARSATLFSCSQVLRDLSFSCCLPERRLS</sequence>
<organism evidence="2 3">
    <name type="scientific">Knipowitschia caucasica</name>
    <name type="common">Caucasian dwarf goby</name>
    <name type="synonym">Pomatoschistus caucasicus</name>
    <dbReference type="NCBI Taxonomy" id="637954"/>
    <lineage>
        <taxon>Eukaryota</taxon>
        <taxon>Metazoa</taxon>
        <taxon>Chordata</taxon>
        <taxon>Craniata</taxon>
        <taxon>Vertebrata</taxon>
        <taxon>Euteleostomi</taxon>
        <taxon>Actinopterygii</taxon>
        <taxon>Neopterygii</taxon>
        <taxon>Teleostei</taxon>
        <taxon>Neoteleostei</taxon>
        <taxon>Acanthomorphata</taxon>
        <taxon>Gobiaria</taxon>
        <taxon>Gobiiformes</taxon>
        <taxon>Gobioidei</taxon>
        <taxon>Gobiidae</taxon>
        <taxon>Gobiinae</taxon>
        <taxon>Knipowitschia</taxon>
    </lineage>
</organism>
<evidence type="ECO:0000256" key="1">
    <source>
        <dbReference type="SAM" id="MobiDB-lite"/>
    </source>
</evidence>
<dbReference type="Proteomes" id="UP001497482">
    <property type="component" value="Chromosome 10"/>
</dbReference>
<dbReference type="AlphaFoldDB" id="A0AAV2J8M7"/>
<evidence type="ECO:0000313" key="2">
    <source>
        <dbReference type="EMBL" id="CAL1571489.1"/>
    </source>
</evidence>
<evidence type="ECO:0000313" key="3">
    <source>
        <dbReference type="Proteomes" id="UP001497482"/>
    </source>
</evidence>
<keyword evidence="3" id="KW-1185">Reference proteome</keyword>
<feature type="region of interest" description="Disordered" evidence="1">
    <location>
        <begin position="1"/>
        <end position="21"/>
    </location>
</feature>
<dbReference type="EMBL" id="OZ035832">
    <property type="protein sequence ID" value="CAL1571489.1"/>
    <property type="molecule type" value="Genomic_DNA"/>
</dbReference>
<protein>
    <submittedName>
        <fullName evidence="2">Uncharacterized protein</fullName>
    </submittedName>
</protein>